<proteinExistence type="predicted"/>
<dbReference type="InterPro" id="IPR009100">
    <property type="entry name" value="AcylCoA_DH/oxidase_NM_dom_sf"/>
</dbReference>
<dbReference type="AlphaFoldDB" id="A0A7X3CSF2"/>
<feature type="domain" description="HpaB/PvcC/4-BUDH N-terminal" evidence="6">
    <location>
        <begin position="3"/>
        <end position="267"/>
    </location>
</feature>
<feature type="binding site" evidence="4">
    <location>
        <position position="188"/>
    </location>
    <ligand>
        <name>FAD</name>
        <dbReference type="ChEBI" id="CHEBI:57692"/>
    </ligand>
</feature>
<dbReference type="EMBL" id="WNZX01000002">
    <property type="protein sequence ID" value="MUG69957.1"/>
    <property type="molecule type" value="Genomic_DNA"/>
</dbReference>
<dbReference type="SUPFAM" id="SSF47203">
    <property type="entry name" value="Acyl-CoA dehydrogenase C-terminal domain-like"/>
    <property type="match status" value="1"/>
</dbReference>
<dbReference type="Pfam" id="PF11794">
    <property type="entry name" value="HpaB_N"/>
    <property type="match status" value="1"/>
</dbReference>
<evidence type="ECO:0000259" key="5">
    <source>
        <dbReference type="Pfam" id="PF03241"/>
    </source>
</evidence>
<keyword evidence="1" id="KW-0285">Flavoprotein</keyword>
<dbReference type="PANTHER" id="PTHR36117">
    <property type="entry name" value="4-HYDROXYPHENYLACETATE 3-MONOOXYGENASE-RELATED"/>
    <property type="match status" value="1"/>
</dbReference>
<dbReference type="Gene3D" id="1.10.3140.10">
    <property type="entry name" value="4-hydroxybutyryl-coa dehydratase, domain 1"/>
    <property type="match status" value="1"/>
</dbReference>
<evidence type="ECO:0000259" key="6">
    <source>
        <dbReference type="Pfam" id="PF11794"/>
    </source>
</evidence>
<dbReference type="InterPro" id="IPR004925">
    <property type="entry name" value="HpaB/PvcC/4-BUDH"/>
</dbReference>
<dbReference type="Pfam" id="PF03241">
    <property type="entry name" value="HpaB"/>
    <property type="match status" value="1"/>
</dbReference>
<accession>A0A7X3CSF2</accession>
<reference evidence="7 8" key="1">
    <citation type="submission" date="2019-11" db="EMBL/GenBank/DDBJ databases">
        <title>Draft genome sequences of five Paenibacillus species of dairy origin.</title>
        <authorList>
            <person name="Olajide A.M."/>
            <person name="Chen S."/>
            <person name="Lapointe G."/>
        </authorList>
    </citation>
    <scope>NUCLEOTIDE SEQUENCE [LARGE SCALE GENOMIC DNA]</scope>
    <source>
        <strain evidence="7 8">2CS3</strain>
    </source>
</reference>
<dbReference type="SUPFAM" id="SSF56645">
    <property type="entry name" value="Acyl-CoA dehydrogenase NM domain-like"/>
    <property type="match status" value="1"/>
</dbReference>
<protein>
    <submittedName>
        <fullName evidence="7">4-hydroxyphenylacetate 3-hydroxylase</fullName>
    </submittedName>
</protein>
<dbReference type="PIRSF" id="PIRSF000331">
    <property type="entry name" value="HpaA_HpaB"/>
    <property type="match status" value="1"/>
</dbReference>
<dbReference type="InterPro" id="IPR024674">
    <property type="entry name" value="HpaB/PvcC/4-BUDH_N"/>
</dbReference>
<evidence type="ECO:0000256" key="2">
    <source>
        <dbReference type="ARBA" id="ARBA00022827"/>
    </source>
</evidence>
<evidence type="ECO:0000256" key="3">
    <source>
        <dbReference type="ARBA" id="ARBA00023002"/>
    </source>
</evidence>
<sequence length="470" mass="53378">MSTGQTYLNRLKDGRNVWFHGSIVQDIAAHPAFAGTVASVARVLDLQDRPETKERLTFVTDNGFRANRAFQVPSEREHIFQRSDSFRLWSDATFGVMSRVAGFYRAQLTGWFIRRELIRSKQPYFPDKIQNYYTYLRDNDLLLTAAGHDPQIDRTKLASELGDLYTAVRILKETEDGIIVRGAKMIATGGPYMDEIMVSPHSPKLQEEQRYAVMFAIPVNHPGVHLICRDSFASEREEDYPLSAHYDEMDAILVFDDALIPWERVFIKDDPDAIWSIRSDQYVSAISLHESIVRLVSKLEFVTAVGNELASSIGIKKFTHVQEKLAELFFQLESIKALLISAEHNAELHTDGGWSPELRQLNTAKNLGNRYYPRAIEILQQLSGAGMLQVPSSIAELHGPLGAKLQTYYRGADRNAQERVKLLKLAWDLVGSQLGGRHELYERFYAGDPVRTYAAQYLEYDKKALSDRVG</sequence>
<keyword evidence="8" id="KW-1185">Reference proteome</keyword>
<comment type="caution">
    <text evidence="7">The sequence shown here is derived from an EMBL/GenBank/DDBJ whole genome shotgun (WGS) entry which is preliminary data.</text>
</comment>
<feature type="binding site" evidence="4">
    <location>
        <begin position="151"/>
        <end position="154"/>
    </location>
    <ligand>
        <name>FAD</name>
        <dbReference type="ChEBI" id="CHEBI:57692"/>
    </ligand>
</feature>
<dbReference type="Proteomes" id="UP000450917">
    <property type="component" value="Unassembled WGS sequence"/>
</dbReference>
<organism evidence="7 8">
    <name type="scientific">Paenibacillus validus</name>
    <dbReference type="NCBI Taxonomy" id="44253"/>
    <lineage>
        <taxon>Bacteria</taxon>
        <taxon>Bacillati</taxon>
        <taxon>Bacillota</taxon>
        <taxon>Bacilli</taxon>
        <taxon>Bacillales</taxon>
        <taxon>Paenibacillaceae</taxon>
        <taxon>Paenibacillus</taxon>
    </lineage>
</organism>
<dbReference type="PANTHER" id="PTHR36117:SF3">
    <property type="entry name" value="4-HYDROXYPHENYLACETATE 3-MONOOXYGENASE-RELATED"/>
    <property type="match status" value="1"/>
</dbReference>
<dbReference type="Gene3D" id="1.20.140.10">
    <property type="entry name" value="Butyryl-CoA Dehydrogenase, subunit A, domain 3"/>
    <property type="match status" value="1"/>
</dbReference>
<evidence type="ECO:0000313" key="8">
    <source>
        <dbReference type="Proteomes" id="UP000450917"/>
    </source>
</evidence>
<keyword evidence="2 4" id="KW-0274">FAD</keyword>
<dbReference type="GO" id="GO:0016627">
    <property type="term" value="F:oxidoreductase activity, acting on the CH-CH group of donors"/>
    <property type="evidence" value="ECO:0007669"/>
    <property type="project" value="InterPro"/>
</dbReference>
<evidence type="ECO:0000313" key="7">
    <source>
        <dbReference type="EMBL" id="MUG69957.1"/>
    </source>
</evidence>
<feature type="binding site" evidence="4">
    <location>
        <begin position="448"/>
        <end position="451"/>
    </location>
    <ligand>
        <name>FAD</name>
        <dbReference type="ChEBI" id="CHEBI:57692"/>
    </ligand>
</feature>
<keyword evidence="3" id="KW-0560">Oxidoreductase</keyword>
<evidence type="ECO:0000256" key="4">
    <source>
        <dbReference type="PIRSR" id="PIRSR000331-2"/>
    </source>
</evidence>
<dbReference type="InterPro" id="IPR024719">
    <property type="entry name" value="HpaB/PvcC/4-BUDH_C"/>
</dbReference>
<gene>
    <name evidence="7" type="ORF">GNP93_04625</name>
</gene>
<dbReference type="Gene3D" id="2.40.110.10">
    <property type="entry name" value="Butyryl-CoA Dehydrogenase, subunit A, domain 2"/>
    <property type="match status" value="1"/>
</dbReference>
<dbReference type="RefSeq" id="WP_127604165.1">
    <property type="nucleotide sequence ID" value="NZ_JARTHJ010000145.1"/>
</dbReference>
<dbReference type="InterPro" id="IPR046373">
    <property type="entry name" value="Acyl-CoA_Oxase/DH_mid-dom_sf"/>
</dbReference>
<dbReference type="InterPro" id="IPR036250">
    <property type="entry name" value="AcylCo_DH-like_C"/>
</dbReference>
<evidence type="ECO:0000256" key="1">
    <source>
        <dbReference type="ARBA" id="ARBA00022630"/>
    </source>
</evidence>
<name>A0A7X3CSF2_9BACL</name>
<feature type="domain" description="HpaB/PvcC/4-BUDH C-terminal" evidence="5">
    <location>
        <begin position="289"/>
        <end position="469"/>
    </location>
</feature>